<dbReference type="GO" id="GO:0003700">
    <property type="term" value="F:DNA-binding transcription factor activity"/>
    <property type="evidence" value="ECO:0007669"/>
    <property type="project" value="InterPro"/>
</dbReference>
<keyword evidence="2" id="KW-0238">DNA-binding</keyword>
<dbReference type="PROSITE" id="PS01124">
    <property type="entry name" value="HTH_ARAC_FAMILY_2"/>
    <property type="match status" value="1"/>
</dbReference>
<dbReference type="AlphaFoldDB" id="A0A3L7DX18"/>
<dbReference type="InterPro" id="IPR009057">
    <property type="entry name" value="Homeodomain-like_sf"/>
</dbReference>
<name>A0A3L7DX18_9GAMM</name>
<dbReference type="SUPFAM" id="SSF46689">
    <property type="entry name" value="Homeodomain-like"/>
    <property type="match status" value="1"/>
</dbReference>
<dbReference type="Pfam" id="PF12833">
    <property type="entry name" value="HTH_18"/>
    <property type="match status" value="1"/>
</dbReference>
<dbReference type="Pfam" id="PF12625">
    <property type="entry name" value="Arabinose_bd"/>
    <property type="match status" value="1"/>
</dbReference>
<sequence length="367" mass="41377">MLLIWLITLALTMRYVGNIKLEPCKCIDRSRQAASVSLCRKYWMFIRISGQFTRILQLWMVQRGIQYPALKNRLAKMAERESIPVEQWRAVLAEAAACYPESHIGLEIGAQATLSHIGVLGYLVLNSETLVDALQTYQLCERRFYSVDFCRLIKTGNGYTLAWPDRLGEENALFVQVALASLVTFLRQRFPATCQLLQVELTESQPELIEPYLAFFGCPVQFGSTTPGITVSHATACQADTGALPLDFRSVRQQQAAAVGTVLVANDLFLQQLQAVLLKLIPESRVSLAHVAKEMDCSSRTLQRRLGNYHYSFQSLLDAVREQLGCRYLQEDGLTFVEIALLLGYSEQSAFTRAFKKWTGKTPGQYR</sequence>
<organism evidence="5 6">
    <name type="scientific">Seongchinamella sediminis</name>
    <dbReference type="NCBI Taxonomy" id="2283635"/>
    <lineage>
        <taxon>Bacteria</taxon>
        <taxon>Pseudomonadati</taxon>
        <taxon>Pseudomonadota</taxon>
        <taxon>Gammaproteobacteria</taxon>
        <taxon>Cellvibrionales</taxon>
        <taxon>Halieaceae</taxon>
        <taxon>Seongchinamella</taxon>
    </lineage>
</organism>
<accession>A0A3L7DX18</accession>
<dbReference type="Proteomes" id="UP000265509">
    <property type="component" value="Unassembled WGS sequence"/>
</dbReference>
<evidence type="ECO:0000259" key="4">
    <source>
        <dbReference type="PROSITE" id="PS01124"/>
    </source>
</evidence>
<keyword evidence="1" id="KW-0805">Transcription regulation</keyword>
<dbReference type="GO" id="GO:0005829">
    <property type="term" value="C:cytosol"/>
    <property type="evidence" value="ECO:0007669"/>
    <property type="project" value="TreeGrafter"/>
</dbReference>
<proteinExistence type="predicted"/>
<evidence type="ECO:0000256" key="3">
    <source>
        <dbReference type="ARBA" id="ARBA00023163"/>
    </source>
</evidence>
<dbReference type="InterPro" id="IPR018060">
    <property type="entry name" value="HTH_AraC"/>
</dbReference>
<reference evidence="5 6" key="1">
    <citation type="submission" date="2018-07" db="EMBL/GenBank/DDBJ databases">
        <title>Halioglobus sp. genome submission.</title>
        <authorList>
            <person name="Ye M.-Q."/>
            <person name="Du Z.-J."/>
        </authorList>
    </citation>
    <scope>NUCLEOTIDE SEQUENCE [LARGE SCALE GENOMIC DNA]</scope>
    <source>
        <strain evidence="5 6">U0301</strain>
    </source>
</reference>
<dbReference type="PANTHER" id="PTHR47894">
    <property type="entry name" value="HTH-TYPE TRANSCRIPTIONAL REGULATOR GADX"/>
    <property type="match status" value="1"/>
</dbReference>
<evidence type="ECO:0000313" key="6">
    <source>
        <dbReference type="Proteomes" id="UP000265509"/>
    </source>
</evidence>
<evidence type="ECO:0000256" key="2">
    <source>
        <dbReference type="ARBA" id="ARBA00023125"/>
    </source>
</evidence>
<keyword evidence="3" id="KW-0804">Transcription</keyword>
<dbReference type="InterPro" id="IPR020449">
    <property type="entry name" value="Tscrpt_reg_AraC-type_HTH"/>
</dbReference>
<feature type="domain" description="HTH araC/xylS-type" evidence="4">
    <location>
        <begin position="271"/>
        <end position="367"/>
    </location>
</feature>
<dbReference type="EMBL" id="QRAN01000030">
    <property type="protein sequence ID" value="RLQ20342.1"/>
    <property type="molecule type" value="Genomic_DNA"/>
</dbReference>
<keyword evidence="6" id="KW-1185">Reference proteome</keyword>
<dbReference type="GO" id="GO:0000976">
    <property type="term" value="F:transcription cis-regulatory region binding"/>
    <property type="evidence" value="ECO:0007669"/>
    <property type="project" value="TreeGrafter"/>
</dbReference>
<dbReference type="Gene3D" id="1.10.10.60">
    <property type="entry name" value="Homeodomain-like"/>
    <property type="match status" value="1"/>
</dbReference>
<gene>
    <name evidence="5" type="ORF">DWB85_18005</name>
</gene>
<dbReference type="PRINTS" id="PR00032">
    <property type="entry name" value="HTHARAC"/>
</dbReference>
<dbReference type="OrthoDB" id="6194859at2"/>
<dbReference type="PANTHER" id="PTHR47894:SF4">
    <property type="entry name" value="HTH-TYPE TRANSCRIPTIONAL REGULATOR GADX"/>
    <property type="match status" value="1"/>
</dbReference>
<comment type="caution">
    <text evidence="5">The sequence shown here is derived from an EMBL/GenBank/DDBJ whole genome shotgun (WGS) entry which is preliminary data.</text>
</comment>
<dbReference type="SMART" id="SM00342">
    <property type="entry name" value="HTH_ARAC"/>
    <property type="match status" value="1"/>
</dbReference>
<evidence type="ECO:0000313" key="5">
    <source>
        <dbReference type="EMBL" id="RLQ20342.1"/>
    </source>
</evidence>
<protein>
    <submittedName>
        <fullName evidence="5">Helix-turn-helix domain-containing protein</fullName>
    </submittedName>
</protein>
<evidence type="ECO:0000256" key="1">
    <source>
        <dbReference type="ARBA" id="ARBA00023015"/>
    </source>
</evidence>
<dbReference type="InterPro" id="IPR032687">
    <property type="entry name" value="AraC-type_N"/>
</dbReference>